<evidence type="ECO:0000313" key="2">
    <source>
        <dbReference type="Proteomes" id="UP000014204"/>
    </source>
</evidence>
<proteinExistence type="predicted"/>
<dbReference type="EMBL" id="ASSY01000005">
    <property type="protein sequence ID" value="EOS52374.1"/>
    <property type="molecule type" value="Genomic_DNA"/>
</dbReference>
<accession>R9L0Q0</accession>
<organism evidence="1 2">
    <name type="scientific">Adlercreutzia caecimuris B7</name>
    <dbReference type="NCBI Taxonomy" id="1235794"/>
    <lineage>
        <taxon>Bacteria</taxon>
        <taxon>Bacillati</taxon>
        <taxon>Actinomycetota</taxon>
        <taxon>Coriobacteriia</taxon>
        <taxon>Eggerthellales</taxon>
        <taxon>Eggerthellaceae</taxon>
        <taxon>Adlercreutzia</taxon>
    </lineage>
</organism>
<gene>
    <name evidence="1" type="ORF">C811_00404</name>
</gene>
<dbReference type="STRING" id="1235794.C811_00404"/>
<dbReference type="Proteomes" id="UP000014204">
    <property type="component" value="Unassembled WGS sequence"/>
</dbReference>
<keyword evidence="2" id="KW-1185">Reference proteome</keyword>
<comment type="caution">
    <text evidence="1">The sequence shown here is derived from an EMBL/GenBank/DDBJ whole genome shotgun (WGS) entry which is preliminary data.</text>
</comment>
<reference evidence="1 2" key="1">
    <citation type="submission" date="2013-04" db="EMBL/GenBank/DDBJ databases">
        <title>The Genome Sequence of Enterorhabdus caecimuris B7.</title>
        <authorList>
            <consortium name="The Broad Institute Genomics Platform"/>
            <consortium name="The Broad Institute Genome Sequencing Center for Infectious Disease"/>
            <person name="Earl A."/>
            <person name="Xavier R."/>
            <person name="Elson C."/>
            <person name="Duck W."/>
            <person name="Walker B."/>
            <person name="Young S."/>
            <person name="Zeng Q."/>
            <person name="Gargeya S."/>
            <person name="Fitzgerald M."/>
            <person name="Haas B."/>
            <person name="Abouelleil A."/>
            <person name="Allen A.W."/>
            <person name="Alvarado L."/>
            <person name="Arachchi H.M."/>
            <person name="Berlin A.M."/>
            <person name="Chapman S.B."/>
            <person name="Gainer-Dewar J."/>
            <person name="Goldberg J."/>
            <person name="Griggs A."/>
            <person name="Gujja S."/>
            <person name="Hansen M."/>
            <person name="Howarth C."/>
            <person name="Imamovic A."/>
            <person name="Ireland A."/>
            <person name="Larimer J."/>
            <person name="McCowan C."/>
            <person name="Murphy C."/>
            <person name="Pearson M."/>
            <person name="Poon T.W."/>
            <person name="Priest M."/>
            <person name="Roberts A."/>
            <person name="Saif S."/>
            <person name="Shea T."/>
            <person name="Sisk P."/>
            <person name="Sykes S."/>
            <person name="Wortman J."/>
            <person name="Nusbaum C."/>
            <person name="Birren B."/>
        </authorList>
    </citation>
    <scope>NUCLEOTIDE SEQUENCE [LARGE SCALE GENOMIC DNA]</scope>
    <source>
        <strain evidence="1 2">B7</strain>
    </source>
</reference>
<dbReference type="AlphaFoldDB" id="R9L0Q0"/>
<evidence type="ECO:0000313" key="1">
    <source>
        <dbReference type="EMBL" id="EOS52374.1"/>
    </source>
</evidence>
<dbReference type="HOGENOM" id="CLU_3389227_0_0_11"/>
<sequence>MSRKKAKMLFWAALVVLAYIPYLMQSAGHVIM</sequence>
<name>R9L0Q0_9ACTN</name>
<protein>
    <submittedName>
        <fullName evidence="1">Uncharacterized protein</fullName>
    </submittedName>
</protein>